<sequence length="200" mass="20998">MGEFVATTLRFPVVLFTFLLLVVILYWLFVALGASEVDAADSLDGGVADGFGLGGVPASIAFTLVIVVAWFVAFVGTVLLGDVGFAAPLKIALLIGVLLAALLIALLVTRIVVVPLRRMFGDEVVASRIDFVGRPCVVRTGVVDETFGQAEVTADDGSSAIIQVRRAGGPVLGTGDTAFIYDYDPTGEFFWISAVDVPLS</sequence>
<feature type="transmembrane region" description="Helical" evidence="1">
    <location>
        <begin position="54"/>
        <end position="79"/>
    </location>
</feature>
<dbReference type="AlphaFoldDB" id="A0A1H0PKF3"/>
<feature type="transmembrane region" description="Helical" evidence="1">
    <location>
        <begin position="12"/>
        <end position="34"/>
    </location>
</feature>
<dbReference type="OrthoDB" id="3388214at2"/>
<dbReference type="Proteomes" id="UP000199651">
    <property type="component" value="Unassembled WGS sequence"/>
</dbReference>
<dbReference type="STRING" id="504798.SAMN05421871_106305"/>
<organism evidence="2 3">
    <name type="scientific">Actinokineospora alba</name>
    <dbReference type="NCBI Taxonomy" id="504798"/>
    <lineage>
        <taxon>Bacteria</taxon>
        <taxon>Bacillati</taxon>
        <taxon>Actinomycetota</taxon>
        <taxon>Actinomycetes</taxon>
        <taxon>Pseudonocardiales</taxon>
        <taxon>Pseudonocardiaceae</taxon>
        <taxon>Actinokineospora</taxon>
    </lineage>
</organism>
<gene>
    <name evidence="2" type="ORF">SAMN05192558_106147</name>
</gene>
<evidence type="ECO:0008006" key="4">
    <source>
        <dbReference type="Google" id="ProtNLM"/>
    </source>
</evidence>
<name>A0A1H0PKF3_9PSEU</name>
<evidence type="ECO:0000256" key="1">
    <source>
        <dbReference type="SAM" id="Phobius"/>
    </source>
</evidence>
<accession>A0A1H0PKF3</accession>
<reference evidence="3" key="1">
    <citation type="submission" date="2016-10" db="EMBL/GenBank/DDBJ databases">
        <authorList>
            <person name="Varghese N."/>
            <person name="Submissions S."/>
        </authorList>
    </citation>
    <scope>NUCLEOTIDE SEQUENCE [LARGE SCALE GENOMIC DNA]</scope>
    <source>
        <strain evidence="3">IBRC-M 10655</strain>
    </source>
</reference>
<keyword evidence="1" id="KW-0472">Membrane</keyword>
<protein>
    <recommendedName>
        <fullName evidence="4">DUF1449 family protein</fullName>
    </recommendedName>
</protein>
<dbReference type="EMBL" id="FNJB01000006">
    <property type="protein sequence ID" value="SDP05108.1"/>
    <property type="molecule type" value="Genomic_DNA"/>
</dbReference>
<keyword evidence="1" id="KW-1133">Transmembrane helix</keyword>
<feature type="transmembrane region" description="Helical" evidence="1">
    <location>
        <begin position="91"/>
        <end position="113"/>
    </location>
</feature>
<keyword evidence="3" id="KW-1185">Reference proteome</keyword>
<evidence type="ECO:0000313" key="3">
    <source>
        <dbReference type="Proteomes" id="UP000199651"/>
    </source>
</evidence>
<evidence type="ECO:0000313" key="2">
    <source>
        <dbReference type="EMBL" id="SDP05108.1"/>
    </source>
</evidence>
<keyword evidence="1" id="KW-0812">Transmembrane</keyword>
<proteinExistence type="predicted"/>
<dbReference type="RefSeq" id="WP_091376085.1">
    <property type="nucleotide sequence ID" value="NZ_FNDV01000006.1"/>
</dbReference>